<dbReference type="Proteomes" id="UP000275078">
    <property type="component" value="Unassembled WGS sequence"/>
</dbReference>
<accession>A0A3N4I3L4</accession>
<gene>
    <name evidence="1" type="ORF">BJ508DRAFT_327724</name>
</gene>
<evidence type="ECO:0000313" key="1">
    <source>
        <dbReference type="EMBL" id="RPA80057.1"/>
    </source>
</evidence>
<dbReference type="AlphaFoldDB" id="A0A3N4I3L4"/>
<dbReference type="EMBL" id="ML119692">
    <property type="protein sequence ID" value="RPA80057.1"/>
    <property type="molecule type" value="Genomic_DNA"/>
</dbReference>
<name>A0A3N4I3L4_ASCIM</name>
<proteinExistence type="predicted"/>
<reference evidence="1 2" key="1">
    <citation type="journal article" date="2018" name="Nat. Ecol. Evol.">
        <title>Pezizomycetes genomes reveal the molecular basis of ectomycorrhizal truffle lifestyle.</title>
        <authorList>
            <person name="Murat C."/>
            <person name="Payen T."/>
            <person name="Noel B."/>
            <person name="Kuo A."/>
            <person name="Morin E."/>
            <person name="Chen J."/>
            <person name="Kohler A."/>
            <person name="Krizsan K."/>
            <person name="Balestrini R."/>
            <person name="Da Silva C."/>
            <person name="Montanini B."/>
            <person name="Hainaut M."/>
            <person name="Levati E."/>
            <person name="Barry K.W."/>
            <person name="Belfiori B."/>
            <person name="Cichocki N."/>
            <person name="Clum A."/>
            <person name="Dockter R.B."/>
            <person name="Fauchery L."/>
            <person name="Guy J."/>
            <person name="Iotti M."/>
            <person name="Le Tacon F."/>
            <person name="Lindquist E.A."/>
            <person name="Lipzen A."/>
            <person name="Malagnac F."/>
            <person name="Mello A."/>
            <person name="Molinier V."/>
            <person name="Miyauchi S."/>
            <person name="Poulain J."/>
            <person name="Riccioni C."/>
            <person name="Rubini A."/>
            <person name="Sitrit Y."/>
            <person name="Splivallo R."/>
            <person name="Traeger S."/>
            <person name="Wang M."/>
            <person name="Zifcakova L."/>
            <person name="Wipf D."/>
            <person name="Zambonelli A."/>
            <person name="Paolocci F."/>
            <person name="Nowrousian M."/>
            <person name="Ottonello S."/>
            <person name="Baldrian P."/>
            <person name="Spatafora J.W."/>
            <person name="Henrissat B."/>
            <person name="Nagy L.G."/>
            <person name="Aury J.M."/>
            <person name="Wincker P."/>
            <person name="Grigoriev I.V."/>
            <person name="Bonfante P."/>
            <person name="Martin F.M."/>
        </authorList>
    </citation>
    <scope>NUCLEOTIDE SEQUENCE [LARGE SCALE GENOMIC DNA]</scope>
    <source>
        <strain evidence="1 2">RN42</strain>
    </source>
</reference>
<organism evidence="1 2">
    <name type="scientific">Ascobolus immersus RN42</name>
    <dbReference type="NCBI Taxonomy" id="1160509"/>
    <lineage>
        <taxon>Eukaryota</taxon>
        <taxon>Fungi</taxon>
        <taxon>Dikarya</taxon>
        <taxon>Ascomycota</taxon>
        <taxon>Pezizomycotina</taxon>
        <taxon>Pezizomycetes</taxon>
        <taxon>Pezizales</taxon>
        <taxon>Ascobolaceae</taxon>
        <taxon>Ascobolus</taxon>
    </lineage>
</organism>
<sequence length="296" mass="34124">MAPLPEQHETQYGLTYDELMIPSEPAVVRTAIISVSSANTILLRLQGALYRIVQLNEQLDRLLRHLLICLPVSNRLLLYVYIFSTPKLTESTQYGKLVTGVKEVLRLLVEPVTSPPERFIEEIICLTLSVLEWAPAFELLWKATEMERDHWGSVQPESAARLAFHATEKKKSTPKGISRMIRRVLKGRTKERQASLKFANDTVDGRLALRTIDRWLNDEDYSTVNKDSTFETMMKKLDELDRLWQRVMLANQVMADVELFLPEIKKIEEDTAIICFERIDGAVKRRYTLSSYIVPE</sequence>
<protein>
    <submittedName>
        <fullName evidence="1">Uncharacterized protein</fullName>
    </submittedName>
</protein>
<evidence type="ECO:0000313" key="2">
    <source>
        <dbReference type="Proteomes" id="UP000275078"/>
    </source>
</evidence>
<keyword evidence="2" id="KW-1185">Reference proteome</keyword>